<dbReference type="Gene3D" id="1.10.3680.10">
    <property type="entry name" value="TerB-like"/>
    <property type="match status" value="1"/>
</dbReference>
<dbReference type="NCBIfam" id="NF006948">
    <property type="entry name" value="PRK09430.1"/>
    <property type="match status" value="1"/>
</dbReference>
<dbReference type="SUPFAM" id="SSF46565">
    <property type="entry name" value="Chaperone J-domain"/>
    <property type="match status" value="1"/>
</dbReference>
<feature type="domain" description="J" evidence="2">
    <location>
        <begin position="191"/>
        <end position="263"/>
    </location>
</feature>
<keyword evidence="4" id="KW-1185">Reference proteome</keyword>
<keyword evidence="1" id="KW-0143">Chaperone</keyword>
<dbReference type="InterPro" id="IPR050817">
    <property type="entry name" value="DjlA_DnaK_co-chaperone"/>
</dbReference>
<name>A0ABT1P2T0_9GAMM</name>
<protein>
    <submittedName>
        <fullName evidence="3">Co-chaperone DjlA</fullName>
    </submittedName>
</protein>
<dbReference type="Gene3D" id="1.10.287.110">
    <property type="entry name" value="DnaJ domain"/>
    <property type="match status" value="1"/>
</dbReference>
<dbReference type="Pfam" id="PF00226">
    <property type="entry name" value="DnaJ"/>
    <property type="match status" value="1"/>
</dbReference>
<proteinExistence type="predicted"/>
<dbReference type="PROSITE" id="PS50076">
    <property type="entry name" value="DNAJ_2"/>
    <property type="match status" value="1"/>
</dbReference>
<dbReference type="Pfam" id="PF05099">
    <property type="entry name" value="TerB"/>
    <property type="match status" value="1"/>
</dbReference>
<accession>A0ABT1P2T0</accession>
<dbReference type="InterPro" id="IPR036869">
    <property type="entry name" value="J_dom_sf"/>
</dbReference>
<dbReference type="InterPro" id="IPR001623">
    <property type="entry name" value="DnaJ_domain"/>
</dbReference>
<dbReference type="InterPro" id="IPR007791">
    <property type="entry name" value="DjlA_N"/>
</dbReference>
<evidence type="ECO:0000313" key="3">
    <source>
        <dbReference type="EMBL" id="MCQ3830426.1"/>
    </source>
</evidence>
<dbReference type="PRINTS" id="PR00625">
    <property type="entry name" value="JDOMAIN"/>
</dbReference>
<reference evidence="3" key="1">
    <citation type="thesis" date="2020" institute="Technische Universitat Dresden" country="Dresden, Germany">
        <title>The Agarolytic System of Microbulbifer elongatus PORT2, Isolated from Batu Karas, Pangandaran West Java Indonesia.</title>
        <authorList>
            <person name="Anggraeni S.R."/>
        </authorList>
    </citation>
    <scope>NUCLEOTIDE SEQUENCE</scope>
    <source>
        <strain evidence="3">PORT2</strain>
    </source>
</reference>
<dbReference type="SUPFAM" id="SSF158682">
    <property type="entry name" value="TerB-like"/>
    <property type="match status" value="1"/>
</dbReference>
<sequence>MSWLGAGIGAGIGMMFGGPIGAALGAWVGGSFGSGLKKLSEAGITLNRDGAQAVFIVALFSMLAKMAKADGQVSKAEVQLIDDFINNNLRLNAEDRQQAIKIFQNAKTDQYSIYDYARQYSQLIRNQAMREMVYRLLFAVAFADGELHPAEEQILRKIPEELGLHASIFTAMFNEFGHGRGPAASGDSLKAHYDVLECSPDVSDRELKLAYRRKAAEFHPDKIASKGLPEEFMRHAEDQMKSVTVAYDTIVAARKRQAEINQA</sequence>
<dbReference type="CDD" id="cd06257">
    <property type="entry name" value="DnaJ"/>
    <property type="match status" value="1"/>
</dbReference>
<dbReference type="Proteomes" id="UP001205566">
    <property type="component" value="Unassembled WGS sequence"/>
</dbReference>
<dbReference type="PANTHER" id="PTHR24074">
    <property type="entry name" value="CO-CHAPERONE PROTEIN DJLA"/>
    <property type="match status" value="1"/>
</dbReference>
<organism evidence="3 4">
    <name type="scientific">Microbulbifer elongatus</name>
    <dbReference type="NCBI Taxonomy" id="86173"/>
    <lineage>
        <taxon>Bacteria</taxon>
        <taxon>Pseudomonadati</taxon>
        <taxon>Pseudomonadota</taxon>
        <taxon>Gammaproteobacteria</taxon>
        <taxon>Cellvibrionales</taxon>
        <taxon>Microbulbiferaceae</taxon>
        <taxon>Microbulbifer</taxon>
    </lineage>
</organism>
<dbReference type="RefSeq" id="WP_231756969.1">
    <property type="nucleotide sequence ID" value="NZ_CP088953.1"/>
</dbReference>
<gene>
    <name evidence="3" type="primary">djlA</name>
    <name evidence="3" type="ORF">HXX02_13310</name>
</gene>
<dbReference type="CDD" id="cd07316">
    <property type="entry name" value="terB_like_DjlA"/>
    <property type="match status" value="1"/>
</dbReference>
<evidence type="ECO:0000256" key="1">
    <source>
        <dbReference type="ARBA" id="ARBA00023186"/>
    </source>
</evidence>
<dbReference type="EMBL" id="JACASI010000034">
    <property type="protein sequence ID" value="MCQ3830426.1"/>
    <property type="molecule type" value="Genomic_DNA"/>
</dbReference>
<dbReference type="InterPro" id="IPR029024">
    <property type="entry name" value="TerB-like"/>
</dbReference>
<evidence type="ECO:0000313" key="4">
    <source>
        <dbReference type="Proteomes" id="UP001205566"/>
    </source>
</evidence>
<comment type="caution">
    <text evidence="3">The sequence shown here is derived from an EMBL/GenBank/DDBJ whole genome shotgun (WGS) entry which is preliminary data.</text>
</comment>
<evidence type="ECO:0000259" key="2">
    <source>
        <dbReference type="PROSITE" id="PS50076"/>
    </source>
</evidence>
<dbReference type="SMART" id="SM00271">
    <property type="entry name" value="DnaJ"/>
    <property type="match status" value="1"/>
</dbReference>